<dbReference type="Gene3D" id="3.40.50.150">
    <property type="entry name" value="Vaccinia Virus protein VP39"/>
    <property type="match status" value="1"/>
</dbReference>
<dbReference type="Pfam" id="PF01420">
    <property type="entry name" value="Methylase_S"/>
    <property type="match status" value="1"/>
</dbReference>
<dbReference type="InterPro" id="IPR003356">
    <property type="entry name" value="DNA_methylase_A-5"/>
</dbReference>
<dbReference type="InterPro" id="IPR000055">
    <property type="entry name" value="Restrct_endonuc_typeI_TRD"/>
</dbReference>
<comment type="caution">
    <text evidence="7">The sequence shown here is derived from an EMBL/GenBank/DDBJ whole genome shotgun (WGS) entry which is preliminary data.</text>
</comment>
<gene>
    <name evidence="7" type="ORF">O4J56_13780</name>
</gene>
<dbReference type="PANTHER" id="PTHR42998">
    <property type="entry name" value="TYPE I RESTRICTION ENZYME HINDVIIP M PROTEIN-RELATED"/>
    <property type="match status" value="1"/>
</dbReference>
<evidence type="ECO:0000256" key="3">
    <source>
        <dbReference type="ARBA" id="ARBA00023125"/>
    </source>
</evidence>
<protein>
    <submittedName>
        <fullName evidence="7">N-6 DNA methylase</fullName>
    </submittedName>
</protein>
<keyword evidence="3" id="KW-0238">DNA-binding</keyword>
<dbReference type="SUPFAM" id="SSF53335">
    <property type="entry name" value="S-adenosyl-L-methionine-dependent methyltransferases"/>
    <property type="match status" value="1"/>
</dbReference>
<keyword evidence="7" id="KW-0808">Transferase</keyword>
<feature type="compositionally biased region" description="Basic and acidic residues" evidence="4">
    <location>
        <begin position="67"/>
        <end position="82"/>
    </location>
</feature>
<dbReference type="InterPro" id="IPR044946">
    <property type="entry name" value="Restrct_endonuc_typeI_TRD_sf"/>
</dbReference>
<evidence type="ECO:0000256" key="1">
    <source>
        <dbReference type="ARBA" id="ARBA00010923"/>
    </source>
</evidence>
<evidence type="ECO:0000313" key="7">
    <source>
        <dbReference type="EMBL" id="MDA2811706.1"/>
    </source>
</evidence>
<evidence type="ECO:0000259" key="6">
    <source>
        <dbReference type="Pfam" id="PF02384"/>
    </source>
</evidence>
<feature type="domain" description="DNA methylase adenine-specific" evidence="6">
    <location>
        <begin position="219"/>
        <end position="531"/>
    </location>
</feature>
<dbReference type="SUPFAM" id="SSF116734">
    <property type="entry name" value="DNA methylase specificity domain"/>
    <property type="match status" value="1"/>
</dbReference>
<evidence type="ECO:0000256" key="4">
    <source>
        <dbReference type="SAM" id="MobiDB-lite"/>
    </source>
</evidence>
<keyword evidence="7" id="KW-0489">Methyltransferase</keyword>
<dbReference type="PANTHER" id="PTHR42998:SF1">
    <property type="entry name" value="TYPE I RESTRICTION ENZYME HINDI METHYLASE SUBUNIT"/>
    <property type="match status" value="1"/>
</dbReference>
<sequence>MPPADAEIFLTKSQIAQLSEVAPSAVANWRNRHSDFPEPVHRSGTARFRLPDVLDWLTTRTIPANRRRGDEDGRSTYADRARSNLHRFGIRQQDVEGTPPTSASDAEAPDGDDVEAVVDRLLDHYGRRAADQLPLPDYVLVVGCLLASRHQPRAWSAIRGRSRSAFPPPGPETIQAIDQAALALITNGHQAPQSILGGRELDGRLLSELIGIVDRLTVDSVSDVFDLLLVGFAKRTGQRSGEQVTPKSITTLAAALILATGVPATVYDPYCRTGEFLSAVTEDAVSWRGGEGPVVTARHPQGALVQLARLTMAFRAMRGRLGQGLDAPWTSGEQSRFDAVLTNPPFNNRTTAGPQRQDPGVFPFGPPPVGDDNMAWVQYAATRLKPEGRAVVVMPNAAASSSHPQNRATRERLIDSGVVEAVIALPDRLFFGTNIPVCLWVLRSAYGRPHPGGVVFIDAGAFGRMVDRTRRELTPTDVEEVIRHFCIRRSAAESRQAASALSSNVSVVATSEQIRAENFSLVPATYVVPERRNRPESGRPDPVELAHTVERAASDAVPADLAAEAALFQRAEPLDIGDVAGPWENAPLNELCEVQSGPSGSTLKQYRSESGTANADSPVRLVLPKAVRGLRIAPGATEGLPDDLPASLRRYRTQPGDLLMVRIGTIGRVALVEFDQEDWLISTNLIRIRTKANIDIDPEFLLGYLSHPDVQAWIDRHTTGSAIRGISGQALGNLRIPVPPPGVQRRIGALMRRFEEQIRVQRRALQVAEHARNALAESIFDLR</sequence>
<accession>A0ABT4U424</accession>
<evidence type="ECO:0000256" key="2">
    <source>
        <dbReference type="ARBA" id="ARBA00022747"/>
    </source>
</evidence>
<dbReference type="InterPro" id="IPR002052">
    <property type="entry name" value="DNA_methylase_N6_adenine_CS"/>
</dbReference>
<dbReference type="GO" id="GO:0008168">
    <property type="term" value="F:methyltransferase activity"/>
    <property type="evidence" value="ECO:0007669"/>
    <property type="project" value="UniProtKB-KW"/>
</dbReference>
<dbReference type="Proteomes" id="UP001527866">
    <property type="component" value="Unassembled WGS sequence"/>
</dbReference>
<evidence type="ECO:0000259" key="5">
    <source>
        <dbReference type="Pfam" id="PF01420"/>
    </source>
</evidence>
<dbReference type="RefSeq" id="WP_270686160.1">
    <property type="nucleotide sequence ID" value="NZ_JAQFWQ010000034.1"/>
</dbReference>
<feature type="domain" description="Type I restriction modification DNA specificity" evidence="5">
    <location>
        <begin position="649"/>
        <end position="766"/>
    </location>
</feature>
<dbReference type="PROSITE" id="PS00092">
    <property type="entry name" value="N6_MTASE"/>
    <property type="match status" value="1"/>
</dbReference>
<keyword evidence="8" id="KW-1185">Reference proteome</keyword>
<proteinExistence type="inferred from homology"/>
<evidence type="ECO:0000313" key="8">
    <source>
        <dbReference type="Proteomes" id="UP001527866"/>
    </source>
</evidence>
<name>A0ABT4U424_9ACTN</name>
<organism evidence="7 8">
    <name type="scientific">Nocardiopsis endophytica</name>
    <dbReference type="NCBI Taxonomy" id="3018445"/>
    <lineage>
        <taxon>Bacteria</taxon>
        <taxon>Bacillati</taxon>
        <taxon>Actinomycetota</taxon>
        <taxon>Actinomycetes</taxon>
        <taxon>Streptosporangiales</taxon>
        <taxon>Nocardiopsidaceae</taxon>
        <taxon>Nocardiopsis</taxon>
    </lineage>
</organism>
<dbReference type="InterPro" id="IPR029063">
    <property type="entry name" value="SAM-dependent_MTases_sf"/>
</dbReference>
<feature type="region of interest" description="Disordered" evidence="4">
    <location>
        <begin position="65"/>
        <end position="113"/>
    </location>
</feature>
<dbReference type="InterPro" id="IPR052916">
    <property type="entry name" value="Type-I_RE_MTase_Subunit"/>
</dbReference>
<comment type="similarity">
    <text evidence="1">Belongs to the type-I restriction system S methylase family.</text>
</comment>
<reference evidence="7 8" key="1">
    <citation type="submission" date="2023-01" db="EMBL/GenBank/DDBJ databases">
        <title>Draft genome sequence of Nocardiopsis sp. RSe5-2 isolated from halophytes.</title>
        <authorList>
            <person name="Duangmal K."/>
            <person name="Chantavorakit T."/>
        </authorList>
    </citation>
    <scope>NUCLEOTIDE SEQUENCE [LARGE SCALE GENOMIC DNA]</scope>
    <source>
        <strain evidence="7 8">RSe5-2</strain>
    </source>
</reference>
<dbReference type="PRINTS" id="PR00507">
    <property type="entry name" value="N12N6MTFRASE"/>
</dbReference>
<dbReference type="GO" id="GO:0032259">
    <property type="term" value="P:methylation"/>
    <property type="evidence" value="ECO:0007669"/>
    <property type="project" value="UniProtKB-KW"/>
</dbReference>
<keyword evidence="2" id="KW-0680">Restriction system</keyword>
<dbReference type="EMBL" id="JAQFWQ010000034">
    <property type="protein sequence ID" value="MDA2811706.1"/>
    <property type="molecule type" value="Genomic_DNA"/>
</dbReference>
<dbReference type="Gene3D" id="3.90.220.20">
    <property type="entry name" value="DNA methylase specificity domains"/>
    <property type="match status" value="1"/>
</dbReference>
<dbReference type="Pfam" id="PF02384">
    <property type="entry name" value="N6_Mtase"/>
    <property type="match status" value="1"/>
</dbReference>